<evidence type="ECO:0000313" key="1">
    <source>
        <dbReference type="EMBL" id="TLD00806.1"/>
    </source>
</evidence>
<dbReference type="Pfam" id="PF04816">
    <property type="entry name" value="TrmK"/>
    <property type="match status" value="1"/>
</dbReference>
<keyword evidence="2" id="KW-1185">Reference proteome</keyword>
<keyword evidence="1" id="KW-0489">Methyltransferase</keyword>
<organism evidence="1 2">
    <name type="scientific">Robinsoniella peoriensis</name>
    <dbReference type="NCBI Taxonomy" id="180332"/>
    <lineage>
        <taxon>Bacteria</taxon>
        <taxon>Bacillati</taxon>
        <taxon>Bacillota</taxon>
        <taxon>Clostridia</taxon>
        <taxon>Lachnospirales</taxon>
        <taxon>Lachnospiraceae</taxon>
        <taxon>Robinsoniella</taxon>
    </lineage>
</organism>
<keyword evidence="1" id="KW-0808">Transferase</keyword>
<dbReference type="PANTHER" id="PTHR38451">
    <property type="entry name" value="TRNA (ADENINE(22)-N(1))-METHYLTRANSFERASE"/>
    <property type="match status" value="1"/>
</dbReference>
<dbReference type="PANTHER" id="PTHR38451:SF1">
    <property type="entry name" value="TRNA (ADENINE(22)-N(1))-METHYLTRANSFERASE"/>
    <property type="match status" value="1"/>
</dbReference>
<dbReference type="AlphaFoldDB" id="A0A4U8QGQ1"/>
<gene>
    <name evidence="1" type="primary">trmK</name>
    <name evidence="1" type="ORF">DSM106044_02273</name>
</gene>
<sequence length="230" mass="26205">MQLSKRLLAVSEMVTSNSRLADIGTDHAYIPIYLVENQRVPHAIAMDVNKGPLNRAKENIELHGLKEYIETRLSDGAAALRNGEVDSVVIAGMGGGLVIKILTEGSEVLESVKELILQPQSELAFVRRFLQENQFAVIEENMVLDEGKYYPMMKAVHGKMDYNREIDFKYGRLLLEQKNECLKSFLDKEEKTYEKVLVTLRGNDGDHAKQRFAEVEQELEYIRRAKEDMA</sequence>
<dbReference type="SUPFAM" id="SSF53335">
    <property type="entry name" value="S-adenosyl-L-methionine-dependent methyltransferases"/>
    <property type="match status" value="1"/>
</dbReference>
<evidence type="ECO:0000313" key="2">
    <source>
        <dbReference type="Proteomes" id="UP000306509"/>
    </source>
</evidence>
<proteinExistence type="predicted"/>
<dbReference type="GO" id="GO:0160105">
    <property type="term" value="F:tRNA (adenine(22)-N1)-methyltransferase activity"/>
    <property type="evidence" value="ECO:0007669"/>
    <property type="project" value="UniProtKB-EC"/>
</dbReference>
<dbReference type="PIRSF" id="PIRSF018637">
    <property type="entry name" value="TrmK"/>
    <property type="match status" value="1"/>
</dbReference>
<name>A0A4U8QGQ1_9FIRM</name>
<reference evidence="1 2" key="1">
    <citation type="journal article" date="2019" name="Anaerobe">
        <title>Detection of Robinsoniella peoriensis in multiple bone samples of a trauma patient.</title>
        <authorList>
            <person name="Schrottner P."/>
            <person name="Hartwich K."/>
            <person name="Bunk B."/>
            <person name="Schober I."/>
            <person name="Helbig S."/>
            <person name="Rudolph W.W."/>
            <person name="Gunzer F."/>
        </authorList>
    </citation>
    <scope>NUCLEOTIDE SEQUENCE [LARGE SCALE GENOMIC DNA]</scope>
    <source>
        <strain evidence="1 2">DSM 106044</strain>
    </source>
</reference>
<dbReference type="EMBL" id="QGQD01000046">
    <property type="protein sequence ID" value="TLD00806.1"/>
    <property type="molecule type" value="Genomic_DNA"/>
</dbReference>
<dbReference type="EC" id="2.1.1.217" evidence="1"/>
<dbReference type="GO" id="GO:0032259">
    <property type="term" value="P:methylation"/>
    <property type="evidence" value="ECO:0007669"/>
    <property type="project" value="UniProtKB-KW"/>
</dbReference>
<dbReference type="Proteomes" id="UP000306509">
    <property type="component" value="Unassembled WGS sequence"/>
</dbReference>
<dbReference type="InterPro" id="IPR029063">
    <property type="entry name" value="SAM-dependent_MTases_sf"/>
</dbReference>
<comment type="caution">
    <text evidence="1">The sequence shown here is derived from an EMBL/GenBank/DDBJ whole genome shotgun (WGS) entry which is preliminary data.</text>
</comment>
<dbReference type="RefSeq" id="WP_027294339.1">
    <property type="nucleotide sequence ID" value="NZ_JBHTNY010000016.1"/>
</dbReference>
<dbReference type="STRING" id="180332.GCA_000797495_05220"/>
<dbReference type="InterPro" id="IPR006901">
    <property type="entry name" value="TrmK"/>
</dbReference>
<accession>A0A4U8QGQ1</accession>
<protein>
    <submittedName>
        <fullName evidence="1">tRNA (Adenine(22)-N(1))-methyltransferase</fullName>
        <ecNumber evidence="1">2.1.1.217</ecNumber>
    </submittedName>
</protein>
<dbReference type="Gene3D" id="3.40.50.150">
    <property type="entry name" value="Vaccinia Virus protein VP39"/>
    <property type="match status" value="1"/>
</dbReference>